<dbReference type="RefSeq" id="WP_129576046.1">
    <property type="nucleotide sequence ID" value="NZ_CP012672.1"/>
</dbReference>
<gene>
    <name evidence="1" type="ORF">SOCE836_046050</name>
</gene>
<dbReference type="AlphaFoldDB" id="A0A4P2QQN7"/>
<evidence type="ECO:0000313" key="2">
    <source>
        <dbReference type="Proteomes" id="UP000295497"/>
    </source>
</evidence>
<evidence type="ECO:0000313" key="1">
    <source>
        <dbReference type="EMBL" id="AUX32465.1"/>
    </source>
</evidence>
<name>A0A4P2QQN7_SORCE</name>
<sequence length="341" mass="35006">MRQLSLFEGRTLTAEPGLLDGAAGPPPGDGAPAGQLDLFAQRTLRLSRAAGAVAAGELGEARRTLAELAALRPADADVRRQSDRIAALDRELARAAASAAPAAALLEIARGLDLEGGAFASLRRVLLGRVAAALRAAEGDDGRLEGQPPGYYWLAAGEVAEAHASLLRAVEARRSARALFLLGDAATSLGEPAARRFYLEALLCDPFDAALASARDEAVRGLPDVARYELEIEDEPAAWSAPVGIVTGVLPPPVGIAIALDDAGSGGAAASGGAPDRPWSPAQDEALSMARRFVAALAAASSREARRSGEAVIEARRAMKRLAPALFAAYMARGGGALQGG</sequence>
<protein>
    <submittedName>
        <fullName evidence="1">Uncharacterized protein</fullName>
    </submittedName>
</protein>
<dbReference type="EMBL" id="CP012672">
    <property type="protein sequence ID" value="AUX32465.1"/>
    <property type="molecule type" value="Genomic_DNA"/>
</dbReference>
<proteinExistence type="predicted"/>
<accession>A0A4P2QQN7</accession>
<dbReference type="Proteomes" id="UP000295497">
    <property type="component" value="Chromosome"/>
</dbReference>
<reference evidence="1 2" key="1">
    <citation type="submission" date="2015-09" db="EMBL/GenBank/DDBJ databases">
        <title>Sorangium comparison.</title>
        <authorList>
            <person name="Zaburannyi N."/>
            <person name="Bunk B."/>
            <person name="Overmann J."/>
            <person name="Mueller R."/>
        </authorList>
    </citation>
    <scope>NUCLEOTIDE SEQUENCE [LARGE SCALE GENOMIC DNA]</scope>
    <source>
        <strain evidence="1 2">So ce836</strain>
    </source>
</reference>
<organism evidence="1 2">
    <name type="scientific">Sorangium cellulosum</name>
    <name type="common">Polyangium cellulosum</name>
    <dbReference type="NCBI Taxonomy" id="56"/>
    <lineage>
        <taxon>Bacteria</taxon>
        <taxon>Pseudomonadati</taxon>
        <taxon>Myxococcota</taxon>
        <taxon>Polyangia</taxon>
        <taxon>Polyangiales</taxon>
        <taxon>Polyangiaceae</taxon>
        <taxon>Sorangium</taxon>
    </lineage>
</organism>